<sequence length="368" mass="41635">MTTKDNIVVFASNLSLLRRNAGLTQAQLAEKIEVSSKTIRRYESGEAYPNMKVVLSLSSKLKVKIEDFFNENLKQHLLENNFSIVDTYHHNPKFNLNRVNYRSGVDLPSELTDSIKSATVDRLLKINELYDILNVDIKFNNPLKNDKPIKSRVDAEKAAMKVRKKWGLGQSPIVSVITTLENHGVHVIDFDSPGEFQGLSAFVNDIPIIVLNSSVSETTRRRFTAMHELGHLVLNMGVDDFNEIENFCDAFAATMLMPRNLLLLELGEKRTRISKAELRTIKEKYGISVQALLVGAVLSDIISWVQYQEMKNEYSSDLGEYLGNEKSTQFEQFVFRGIVEGHISKDKAKELLGIGYKKFKQTLESALG</sequence>
<evidence type="ECO:0000313" key="3">
    <source>
        <dbReference type="EMBL" id="NMM50320.1"/>
    </source>
</evidence>
<dbReference type="Gene3D" id="1.10.260.40">
    <property type="entry name" value="lambda repressor-like DNA-binding domains"/>
    <property type="match status" value="1"/>
</dbReference>
<dbReference type="InterPro" id="IPR010982">
    <property type="entry name" value="Lambda_DNA-bd_dom_sf"/>
</dbReference>
<dbReference type="Gene3D" id="1.10.10.2910">
    <property type="match status" value="1"/>
</dbReference>
<accession>A0A848J738</accession>
<dbReference type="InterPro" id="IPR001387">
    <property type="entry name" value="Cro/C1-type_HTH"/>
</dbReference>
<evidence type="ECO:0000313" key="4">
    <source>
        <dbReference type="Proteomes" id="UP000559010"/>
    </source>
</evidence>
<dbReference type="GO" id="GO:0003677">
    <property type="term" value="F:DNA binding"/>
    <property type="evidence" value="ECO:0007669"/>
    <property type="project" value="InterPro"/>
</dbReference>
<dbReference type="Proteomes" id="UP000559010">
    <property type="component" value="Unassembled WGS sequence"/>
</dbReference>
<evidence type="ECO:0000259" key="2">
    <source>
        <dbReference type="PROSITE" id="PS50943"/>
    </source>
</evidence>
<dbReference type="PANTHER" id="PTHR43236">
    <property type="entry name" value="ANTITOXIN HIGA1"/>
    <property type="match status" value="1"/>
</dbReference>
<dbReference type="Pfam" id="PF06114">
    <property type="entry name" value="Peptidase_M78"/>
    <property type="match status" value="1"/>
</dbReference>
<dbReference type="AlphaFoldDB" id="A0A848J738"/>
<organism evidence="3 4">
    <name type="scientific">Marinigracilibium pacificum</name>
    <dbReference type="NCBI Taxonomy" id="2729599"/>
    <lineage>
        <taxon>Bacteria</taxon>
        <taxon>Pseudomonadati</taxon>
        <taxon>Bacteroidota</taxon>
        <taxon>Cytophagia</taxon>
        <taxon>Cytophagales</taxon>
        <taxon>Flammeovirgaceae</taxon>
        <taxon>Marinigracilibium</taxon>
    </lineage>
</organism>
<dbReference type="Pfam" id="PF01381">
    <property type="entry name" value="HTH_3"/>
    <property type="match status" value="1"/>
</dbReference>
<keyword evidence="4" id="KW-1185">Reference proteome</keyword>
<dbReference type="InterPro" id="IPR010359">
    <property type="entry name" value="IrrE_HExxH"/>
</dbReference>
<dbReference type="PANTHER" id="PTHR43236:SF1">
    <property type="entry name" value="BLL7220 PROTEIN"/>
    <property type="match status" value="1"/>
</dbReference>
<proteinExistence type="inferred from homology"/>
<dbReference type="EMBL" id="JABBNU010000012">
    <property type="protein sequence ID" value="NMM50320.1"/>
    <property type="molecule type" value="Genomic_DNA"/>
</dbReference>
<dbReference type="PROSITE" id="PS50943">
    <property type="entry name" value="HTH_CROC1"/>
    <property type="match status" value="1"/>
</dbReference>
<protein>
    <submittedName>
        <fullName evidence="3">ImmA/IrrE family metallo-endopeptidase</fullName>
    </submittedName>
</protein>
<dbReference type="InterPro" id="IPR052345">
    <property type="entry name" value="Rad_response_metalloprotease"/>
</dbReference>
<name>A0A848J738_9BACT</name>
<comment type="caution">
    <text evidence="3">The sequence shown here is derived from an EMBL/GenBank/DDBJ whole genome shotgun (WGS) entry which is preliminary data.</text>
</comment>
<comment type="similarity">
    <text evidence="1">Belongs to the short-chain fatty acyl-CoA assimilation regulator (ScfR) family.</text>
</comment>
<gene>
    <name evidence="3" type="ORF">HH304_18065</name>
</gene>
<reference evidence="3 4" key="1">
    <citation type="submission" date="2020-04" db="EMBL/GenBank/DDBJ databases">
        <title>Flammeovirgaceae bacterium KN852 isolated from deep sea.</title>
        <authorList>
            <person name="Zhang D.-C."/>
        </authorList>
    </citation>
    <scope>NUCLEOTIDE SEQUENCE [LARGE SCALE GENOMIC DNA]</scope>
    <source>
        <strain evidence="3 4">KN852</strain>
    </source>
</reference>
<dbReference type="CDD" id="cd00093">
    <property type="entry name" value="HTH_XRE"/>
    <property type="match status" value="1"/>
</dbReference>
<dbReference type="RefSeq" id="WP_169684684.1">
    <property type="nucleotide sequence ID" value="NZ_JABBNU010000012.1"/>
</dbReference>
<dbReference type="SUPFAM" id="SSF47413">
    <property type="entry name" value="lambda repressor-like DNA-binding domains"/>
    <property type="match status" value="1"/>
</dbReference>
<feature type="domain" description="HTH cro/C1-type" evidence="2">
    <location>
        <begin position="14"/>
        <end position="68"/>
    </location>
</feature>
<dbReference type="SMART" id="SM00530">
    <property type="entry name" value="HTH_XRE"/>
    <property type="match status" value="1"/>
</dbReference>
<evidence type="ECO:0000256" key="1">
    <source>
        <dbReference type="ARBA" id="ARBA00007227"/>
    </source>
</evidence>